<proteinExistence type="predicted"/>
<evidence type="ECO:0000313" key="2">
    <source>
        <dbReference type="EMBL" id="GJD96880.1"/>
    </source>
</evidence>
<dbReference type="RefSeq" id="WP_238245970.1">
    <property type="nucleotide sequence ID" value="NZ_BPQP01000071.1"/>
</dbReference>
<accession>A0ABQ4S2M3</accession>
<protein>
    <recommendedName>
        <fullName evidence="1">PilZ domain-containing protein</fullName>
    </recommendedName>
</protein>
<dbReference type="Pfam" id="PF07238">
    <property type="entry name" value="PilZ"/>
    <property type="match status" value="2"/>
</dbReference>
<dbReference type="EMBL" id="BPQP01000071">
    <property type="protein sequence ID" value="GJD96880.1"/>
    <property type="molecule type" value="Genomic_DNA"/>
</dbReference>
<gene>
    <name evidence="2" type="ORF">OCOJLMKI_4107</name>
</gene>
<dbReference type="InterPro" id="IPR009875">
    <property type="entry name" value="PilZ_domain"/>
</dbReference>
<evidence type="ECO:0000313" key="3">
    <source>
        <dbReference type="Proteomes" id="UP001055125"/>
    </source>
</evidence>
<dbReference type="SUPFAM" id="SSF141371">
    <property type="entry name" value="PilZ domain-like"/>
    <property type="match status" value="2"/>
</dbReference>
<comment type="caution">
    <text evidence="2">The sequence shown here is derived from an EMBL/GenBank/DDBJ whole genome shotgun (WGS) entry which is preliminary data.</text>
</comment>
<sequence length="191" mass="20670">MTERRSTPRVRLLLPALCWSQSRSDFYAVTEDVAQYGIRFKAAVVPTVGETLTCSIRHTGSLETRVIRVARERFAVRVLRAEYPLRLVAQNLLALAEEQNALPVAQRAAERIVPEIADVVVTTPYGTMIPGRVMNVSATGAAVSVDEPIEVGTLIMIGSTPAKVARCFDNGIGAAFLAPLQGGQVDPRVVL</sequence>
<evidence type="ECO:0000259" key="1">
    <source>
        <dbReference type="Pfam" id="PF07238"/>
    </source>
</evidence>
<feature type="domain" description="PilZ" evidence="1">
    <location>
        <begin position="3"/>
        <end position="79"/>
    </location>
</feature>
<organism evidence="2 3">
    <name type="scientific">Methylobacterium iners</name>
    <dbReference type="NCBI Taxonomy" id="418707"/>
    <lineage>
        <taxon>Bacteria</taxon>
        <taxon>Pseudomonadati</taxon>
        <taxon>Pseudomonadota</taxon>
        <taxon>Alphaproteobacteria</taxon>
        <taxon>Hyphomicrobiales</taxon>
        <taxon>Methylobacteriaceae</taxon>
        <taxon>Methylobacterium</taxon>
    </lineage>
</organism>
<dbReference type="Proteomes" id="UP001055125">
    <property type="component" value="Unassembled WGS sequence"/>
</dbReference>
<reference evidence="2" key="1">
    <citation type="journal article" date="2021" name="Front. Microbiol.">
        <title>Comprehensive Comparative Genomics and Phenotyping of Methylobacterium Species.</title>
        <authorList>
            <person name="Alessa O."/>
            <person name="Ogura Y."/>
            <person name="Fujitani Y."/>
            <person name="Takami H."/>
            <person name="Hayashi T."/>
            <person name="Sahin N."/>
            <person name="Tani A."/>
        </authorList>
    </citation>
    <scope>NUCLEOTIDE SEQUENCE</scope>
    <source>
        <strain evidence="2">DSM 19015</strain>
    </source>
</reference>
<keyword evidence="3" id="KW-1185">Reference proteome</keyword>
<feature type="domain" description="PilZ" evidence="1">
    <location>
        <begin position="106"/>
        <end position="179"/>
    </location>
</feature>
<reference evidence="2" key="2">
    <citation type="submission" date="2021-08" db="EMBL/GenBank/DDBJ databases">
        <authorList>
            <person name="Tani A."/>
            <person name="Ola A."/>
            <person name="Ogura Y."/>
            <person name="Katsura K."/>
            <person name="Hayashi T."/>
        </authorList>
    </citation>
    <scope>NUCLEOTIDE SEQUENCE</scope>
    <source>
        <strain evidence="2">DSM 19015</strain>
    </source>
</reference>
<name>A0ABQ4S2M3_9HYPH</name>